<protein>
    <submittedName>
        <fullName evidence="3">Glycosyl transferase family 2</fullName>
    </submittedName>
    <submittedName>
        <fullName evidence="2">Glycosyltransferase</fullName>
    </submittedName>
</protein>
<dbReference type="Proteomes" id="UP000029738">
    <property type="component" value="Unassembled WGS sequence"/>
</dbReference>
<proteinExistence type="predicted"/>
<evidence type="ECO:0000313" key="3">
    <source>
        <dbReference type="EMBL" id="KIE09431.1"/>
    </source>
</evidence>
<reference evidence="3" key="1">
    <citation type="journal article" date="2015" name="Genome Announc.">
        <title>Draft Genome Sequence of Tolypothrix boutellei Strain VB521301.</title>
        <authorList>
            <person name="Chandrababunaidu M.M."/>
            <person name="Singh D."/>
            <person name="Sen D."/>
            <person name="Bhan S."/>
            <person name="Das S."/>
            <person name="Gupta A."/>
            <person name="Adhikary S.P."/>
            <person name="Tripathy S."/>
        </authorList>
    </citation>
    <scope>NUCLEOTIDE SEQUENCE</scope>
    <source>
        <strain evidence="3">VB521301</strain>
    </source>
</reference>
<dbReference type="PANTHER" id="PTHR43179:SF7">
    <property type="entry name" value="RHAMNOSYLTRANSFERASE WBBL"/>
    <property type="match status" value="1"/>
</dbReference>
<dbReference type="InterPro" id="IPR029044">
    <property type="entry name" value="Nucleotide-diphossugar_trans"/>
</dbReference>
<evidence type="ECO:0000313" key="4">
    <source>
        <dbReference type="Proteomes" id="UP000029738"/>
    </source>
</evidence>
<dbReference type="RefSeq" id="WP_038084260.1">
    <property type="nucleotide sequence ID" value="NZ_JHEG04000001.1"/>
</dbReference>
<evidence type="ECO:0000259" key="1">
    <source>
        <dbReference type="Pfam" id="PF00535"/>
    </source>
</evidence>
<dbReference type="InterPro" id="IPR001173">
    <property type="entry name" value="Glyco_trans_2-like"/>
</dbReference>
<keyword evidence="4" id="KW-1185">Reference proteome</keyword>
<accession>A0A0C1N9S7</accession>
<keyword evidence="3" id="KW-0808">Transferase</keyword>
<dbReference type="Gene3D" id="3.90.550.10">
    <property type="entry name" value="Spore Coat Polysaccharide Biosynthesis Protein SpsA, Chain A"/>
    <property type="match status" value="1"/>
</dbReference>
<sequence length="355" mass="40841">MNSSEVTNPQVTIVVVPRERFSYTRESLESIYACTEYPFQLIYVDGGSPSHIKKYLAEQAIQKQFQLIRTEYYLSPNHARNIGLRQVNSKYVVFIDNDVVVTPGWLKTLVSCAEETEATVISPLICQGTPLHEEVHCAGGESGVVLETRGETTRRRIIEKIYKQGRQVSEVRPQLQQQKTGLAEFHCMMVRTEIFQKIGFLDEALLNTKEHVDLCIQVAEAGGTVYLEPDSLVTYVPGPPLDWTDLHYYMLRWSDEWELTSLKRLRDKWNLTEDEYFKNKYKRLGWRRDMTIISSIARKAPFGRFGSRVVGRILYEMDKVLNKYITSRYAQRYLQGQQNSVSSKIVNASVASTQG</sequence>
<reference evidence="2" key="2">
    <citation type="submission" date="2019-11" db="EMBL/GenBank/DDBJ databases">
        <title>Improved Assembly of Tolypothrix boutellei genome.</title>
        <authorList>
            <person name="Sarangi A.N."/>
            <person name="Mukherjee M."/>
            <person name="Ghosh S."/>
            <person name="Singh D."/>
            <person name="Das A."/>
            <person name="Kant S."/>
            <person name="Prusty A."/>
            <person name="Tripathy S."/>
        </authorList>
    </citation>
    <scope>NUCLEOTIDE SEQUENCE</scope>
    <source>
        <strain evidence="2">VB521301</strain>
    </source>
</reference>
<dbReference type="PANTHER" id="PTHR43179">
    <property type="entry name" value="RHAMNOSYLTRANSFERASE WBBL"/>
    <property type="match status" value="1"/>
</dbReference>
<dbReference type="STRING" id="1479485.DA73_0234435"/>
<gene>
    <name evidence="3" type="ORF">DA73_0234435</name>
    <name evidence="2" type="ORF">DA73_0400004475</name>
</gene>
<dbReference type="GO" id="GO:0016740">
    <property type="term" value="F:transferase activity"/>
    <property type="evidence" value="ECO:0007669"/>
    <property type="project" value="UniProtKB-KW"/>
</dbReference>
<evidence type="ECO:0000313" key="2">
    <source>
        <dbReference type="EMBL" id="KAF3884788.1"/>
    </source>
</evidence>
<feature type="domain" description="Glycosyltransferase 2-like" evidence="1">
    <location>
        <begin position="13"/>
        <end position="129"/>
    </location>
</feature>
<organism evidence="3">
    <name type="scientific">Tolypothrix bouteillei VB521301</name>
    <dbReference type="NCBI Taxonomy" id="1479485"/>
    <lineage>
        <taxon>Bacteria</taxon>
        <taxon>Bacillati</taxon>
        <taxon>Cyanobacteriota</taxon>
        <taxon>Cyanophyceae</taxon>
        <taxon>Nostocales</taxon>
        <taxon>Tolypothrichaceae</taxon>
        <taxon>Tolypothrix</taxon>
    </lineage>
</organism>
<comment type="caution">
    <text evidence="3">The sequence shown here is derived from an EMBL/GenBank/DDBJ whole genome shotgun (WGS) entry which is preliminary data.</text>
</comment>
<dbReference type="EMBL" id="JHEG02000058">
    <property type="protein sequence ID" value="KIE09431.1"/>
    <property type="molecule type" value="Genomic_DNA"/>
</dbReference>
<dbReference type="AlphaFoldDB" id="A0A0C1N9S7"/>
<dbReference type="Pfam" id="PF00535">
    <property type="entry name" value="Glycos_transf_2"/>
    <property type="match status" value="1"/>
</dbReference>
<name>A0A0C1N9S7_9CYAN</name>
<dbReference type="SUPFAM" id="SSF53448">
    <property type="entry name" value="Nucleotide-diphospho-sugar transferases"/>
    <property type="match status" value="1"/>
</dbReference>
<dbReference type="OrthoDB" id="8936324at2"/>
<dbReference type="EMBL" id="JHEG04000001">
    <property type="protein sequence ID" value="KAF3884788.1"/>
    <property type="molecule type" value="Genomic_DNA"/>
</dbReference>